<keyword evidence="4" id="KW-0328">Glycosyltransferase</keyword>
<keyword evidence="4" id="KW-0808">Transferase</keyword>
<dbReference type="SUPFAM" id="SSF53271">
    <property type="entry name" value="PRTase-like"/>
    <property type="match status" value="1"/>
</dbReference>
<dbReference type="GO" id="GO:0046100">
    <property type="term" value="P:hypoxanthine metabolic process"/>
    <property type="evidence" value="ECO:0007669"/>
    <property type="project" value="TreeGrafter"/>
</dbReference>
<keyword evidence="5" id="KW-1185">Reference proteome</keyword>
<sequence length="179" mass="20084">MTEYEELLSKSDMLFDMNQINAALDKLAEQLRQDYADKLPLMLCVMNGSVITAGHLLPRLNFKLEQDYIHATRYGDKTVGGEISWQAKPVTALQGRHVLLIEDIFDEGVTLAALREYCVSEGAASVKCVCLFDKDHTNKIGIIPEYIGLTVPNRYVFGFGMDMGGFWRNLPAVYALKES</sequence>
<dbReference type="GO" id="GO:0004422">
    <property type="term" value="F:hypoxanthine phosphoribosyltransferase activity"/>
    <property type="evidence" value="ECO:0007669"/>
    <property type="project" value="TreeGrafter"/>
</dbReference>
<dbReference type="RefSeq" id="WP_091711566.1">
    <property type="nucleotide sequence ID" value="NZ_FOSH01000002.1"/>
</dbReference>
<dbReference type="NCBIfam" id="NF006605">
    <property type="entry name" value="PRK09162.1"/>
    <property type="match status" value="1"/>
</dbReference>
<name>A0A1I3UZI7_9GAMM</name>
<reference evidence="5" key="1">
    <citation type="submission" date="2016-10" db="EMBL/GenBank/DDBJ databases">
        <authorList>
            <person name="Varghese N."/>
            <person name="Submissions S."/>
        </authorList>
    </citation>
    <scope>NUCLEOTIDE SEQUENCE [LARGE SCALE GENOMIC DNA]</scope>
    <source>
        <strain evidence="5">DSM 11578</strain>
    </source>
</reference>
<protein>
    <submittedName>
        <fullName evidence="4">Hypoxanthine phosphoribosyltransferase</fullName>
    </submittedName>
</protein>
<gene>
    <name evidence="4" type="ORF">SAMN04488079_102184</name>
</gene>
<dbReference type="InterPro" id="IPR050408">
    <property type="entry name" value="HGPRT"/>
</dbReference>
<dbReference type="GO" id="GO:0005829">
    <property type="term" value="C:cytosol"/>
    <property type="evidence" value="ECO:0007669"/>
    <property type="project" value="TreeGrafter"/>
</dbReference>
<dbReference type="PANTHER" id="PTHR43340:SF1">
    <property type="entry name" value="HYPOXANTHINE PHOSPHORIBOSYLTRANSFERASE"/>
    <property type="match status" value="1"/>
</dbReference>
<dbReference type="GO" id="GO:0032264">
    <property type="term" value="P:IMP salvage"/>
    <property type="evidence" value="ECO:0007669"/>
    <property type="project" value="TreeGrafter"/>
</dbReference>
<dbReference type="EMBL" id="FOSH01000002">
    <property type="protein sequence ID" value="SFJ88638.1"/>
    <property type="molecule type" value="Genomic_DNA"/>
</dbReference>
<dbReference type="AlphaFoldDB" id="A0A1I3UZI7"/>
<comment type="catalytic activity">
    <reaction evidence="2">
        <text>IMP + diphosphate = hypoxanthine + 5-phospho-alpha-D-ribose 1-diphosphate</text>
        <dbReference type="Rhea" id="RHEA:17973"/>
        <dbReference type="ChEBI" id="CHEBI:17368"/>
        <dbReference type="ChEBI" id="CHEBI:33019"/>
        <dbReference type="ChEBI" id="CHEBI:58017"/>
        <dbReference type="ChEBI" id="CHEBI:58053"/>
        <dbReference type="EC" id="2.4.2.8"/>
    </reaction>
    <physiologicalReaction direction="right-to-left" evidence="2">
        <dbReference type="Rhea" id="RHEA:17975"/>
    </physiologicalReaction>
</comment>
<dbReference type="Proteomes" id="UP000198924">
    <property type="component" value="Unassembled WGS sequence"/>
</dbReference>
<dbReference type="GO" id="GO:0006178">
    <property type="term" value="P:guanine salvage"/>
    <property type="evidence" value="ECO:0007669"/>
    <property type="project" value="TreeGrafter"/>
</dbReference>
<evidence type="ECO:0000313" key="4">
    <source>
        <dbReference type="EMBL" id="SFJ88638.1"/>
    </source>
</evidence>
<dbReference type="CDD" id="cd06223">
    <property type="entry name" value="PRTases_typeI"/>
    <property type="match status" value="1"/>
</dbReference>
<evidence type="ECO:0000256" key="2">
    <source>
        <dbReference type="ARBA" id="ARBA00049402"/>
    </source>
</evidence>
<evidence type="ECO:0000313" key="5">
    <source>
        <dbReference type="Proteomes" id="UP000198924"/>
    </source>
</evidence>
<dbReference type="STRING" id="45496.SAMN04488079_102184"/>
<dbReference type="Pfam" id="PF00156">
    <property type="entry name" value="Pribosyltran"/>
    <property type="match status" value="1"/>
</dbReference>
<dbReference type="InterPro" id="IPR000836">
    <property type="entry name" value="PRTase_dom"/>
</dbReference>
<evidence type="ECO:0000259" key="3">
    <source>
        <dbReference type="Pfam" id="PF00156"/>
    </source>
</evidence>
<dbReference type="PANTHER" id="PTHR43340">
    <property type="entry name" value="HYPOXANTHINE-GUANINE PHOSPHORIBOSYLTRANSFERASE"/>
    <property type="match status" value="1"/>
</dbReference>
<dbReference type="GO" id="GO:0000287">
    <property type="term" value="F:magnesium ion binding"/>
    <property type="evidence" value="ECO:0007669"/>
    <property type="project" value="TreeGrafter"/>
</dbReference>
<dbReference type="Gene3D" id="3.40.50.2020">
    <property type="match status" value="1"/>
</dbReference>
<dbReference type="InterPro" id="IPR029057">
    <property type="entry name" value="PRTase-like"/>
</dbReference>
<dbReference type="GO" id="GO:0032263">
    <property type="term" value="P:GMP salvage"/>
    <property type="evidence" value="ECO:0007669"/>
    <property type="project" value="TreeGrafter"/>
</dbReference>
<dbReference type="OrthoDB" id="9802824at2"/>
<proteinExistence type="predicted"/>
<comment type="catalytic activity">
    <reaction evidence="1">
        <text>GMP + diphosphate = guanine + 5-phospho-alpha-D-ribose 1-diphosphate</text>
        <dbReference type="Rhea" id="RHEA:25424"/>
        <dbReference type="ChEBI" id="CHEBI:16235"/>
        <dbReference type="ChEBI" id="CHEBI:33019"/>
        <dbReference type="ChEBI" id="CHEBI:58017"/>
        <dbReference type="ChEBI" id="CHEBI:58115"/>
        <dbReference type="EC" id="2.4.2.8"/>
    </reaction>
    <physiologicalReaction direction="right-to-left" evidence="1">
        <dbReference type="Rhea" id="RHEA:25426"/>
    </physiologicalReaction>
</comment>
<evidence type="ECO:0000256" key="1">
    <source>
        <dbReference type="ARBA" id="ARBA00048811"/>
    </source>
</evidence>
<accession>A0A1I3UZI7</accession>
<organism evidence="4 5">
    <name type="scientific">Methylophaga sulfidovorans</name>
    <dbReference type="NCBI Taxonomy" id="45496"/>
    <lineage>
        <taxon>Bacteria</taxon>
        <taxon>Pseudomonadati</taxon>
        <taxon>Pseudomonadota</taxon>
        <taxon>Gammaproteobacteria</taxon>
        <taxon>Thiotrichales</taxon>
        <taxon>Piscirickettsiaceae</taxon>
        <taxon>Methylophaga</taxon>
    </lineage>
</organism>
<feature type="domain" description="Phosphoribosyltransferase" evidence="3">
    <location>
        <begin position="12"/>
        <end position="160"/>
    </location>
</feature>